<comment type="caution">
    <text evidence="1">The sequence shown here is derived from an EMBL/GenBank/DDBJ whole genome shotgun (WGS) entry which is preliminary data.</text>
</comment>
<name>A0ACB9RUE7_9MYRT</name>
<gene>
    <name evidence="1" type="ORF">MLD38_008075</name>
</gene>
<accession>A0ACB9RUE7</accession>
<protein>
    <submittedName>
        <fullName evidence="1">Uncharacterized protein</fullName>
    </submittedName>
</protein>
<dbReference type="Proteomes" id="UP001057402">
    <property type="component" value="Chromosome 3"/>
</dbReference>
<evidence type="ECO:0000313" key="1">
    <source>
        <dbReference type="EMBL" id="KAI4382067.1"/>
    </source>
</evidence>
<sequence>MRSTRRVQVVYYLTRDGHLQHPHYMEVPLLPCQPHLRLRDVMDRLTSLRGKGMPALYSWSCKRNYKNGYVWYDLCENDVIYPVEGAEYVLKGSEIVDASPLPLVEARFQQPNISFVRDQSFHTKPVRAFPPNRYAEPELRECRASATAADAQYQDHDHYGQAEEEYELDQGKTSSATSTPPRSQCSKGVSTDELDQLPRSSPPRHIAPVNPAPKGPAKNVGNSLVEAETKNDSGSSPFVLLQLLACGSKAITQAVKSENGIYTHAGRNHGDSHNGVLCRTAARRSVEGGLSRPLEDKDEIMIRYMSENPRFGNLQSQEKEYFSGSIVESTSESKDADGRATAAAANLKRSNSFNDQSRTSTVVIGAAIAEEEQRGKQDKLRCLPRKNSCFGS</sequence>
<evidence type="ECO:0000313" key="2">
    <source>
        <dbReference type="Proteomes" id="UP001057402"/>
    </source>
</evidence>
<dbReference type="EMBL" id="CM042882">
    <property type="protein sequence ID" value="KAI4382067.1"/>
    <property type="molecule type" value="Genomic_DNA"/>
</dbReference>
<reference evidence="2" key="1">
    <citation type="journal article" date="2023" name="Front. Plant Sci.">
        <title>Chromosomal-level genome assembly of Melastoma candidum provides insights into trichome evolution.</title>
        <authorList>
            <person name="Zhong Y."/>
            <person name="Wu W."/>
            <person name="Sun C."/>
            <person name="Zou P."/>
            <person name="Liu Y."/>
            <person name="Dai S."/>
            <person name="Zhou R."/>
        </authorList>
    </citation>
    <scope>NUCLEOTIDE SEQUENCE [LARGE SCALE GENOMIC DNA]</scope>
</reference>
<organism evidence="1 2">
    <name type="scientific">Melastoma candidum</name>
    <dbReference type="NCBI Taxonomy" id="119954"/>
    <lineage>
        <taxon>Eukaryota</taxon>
        <taxon>Viridiplantae</taxon>
        <taxon>Streptophyta</taxon>
        <taxon>Embryophyta</taxon>
        <taxon>Tracheophyta</taxon>
        <taxon>Spermatophyta</taxon>
        <taxon>Magnoliopsida</taxon>
        <taxon>eudicotyledons</taxon>
        <taxon>Gunneridae</taxon>
        <taxon>Pentapetalae</taxon>
        <taxon>rosids</taxon>
        <taxon>malvids</taxon>
        <taxon>Myrtales</taxon>
        <taxon>Melastomataceae</taxon>
        <taxon>Melastomatoideae</taxon>
        <taxon>Melastomateae</taxon>
        <taxon>Melastoma</taxon>
    </lineage>
</organism>
<keyword evidence="2" id="KW-1185">Reference proteome</keyword>
<proteinExistence type="predicted"/>